<keyword evidence="19" id="KW-1185">Reference proteome</keyword>
<sequence length="180" mass="20022">MHPHLKEVLFTEKEIESRVKALAHEISTDYAGKNPLIVGILKGSIMFTVDLLKALSIDAQVDFMDVSSYGNGLSTSGEVRILKDLDTKAQGRDILICEDIIDSGNTLLYVKNLLAHRGANSVKIISLLDKPAGRKVKINGDYIGFEVPDEFVVGYGIDYAERYRQLPYIGIFNTDFLIKD</sequence>
<evidence type="ECO:0000256" key="1">
    <source>
        <dbReference type="ARBA" id="ARBA00001946"/>
    </source>
</evidence>
<proteinExistence type="inferred from homology"/>
<evidence type="ECO:0000256" key="14">
    <source>
        <dbReference type="ARBA" id="ARBA00048811"/>
    </source>
</evidence>
<comment type="pathway">
    <text evidence="4 16">Purine metabolism; IMP biosynthesis via salvage pathway; IMP from hypoxanthine: step 1/1.</text>
</comment>
<comment type="subcellular location">
    <subcellularLocation>
        <location evidence="3 16">Cytoplasm</location>
    </subcellularLocation>
</comment>
<dbReference type="AlphaFoldDB" id="A0A7X1Z760"/>
<comment type="similarity">
    <text evidence="6 16">Belongs to the purine/pyrimidine phosphoribosyltransferase family.</text>
</comment>
<dbReference type="UniPathway" id="UPA00909">
    <property type="reaction ID" value="UER00887"/>
</dbReference>
<evidence type="ECO:0000256" key="11">
    <source>
        <dbReference type="ARBA" id="ARBA00022726"/>
    </source>
</evidence>
<dbReference type="EC" id="2.4.2.8" evidence="16"/>
<evidence type="ECO:0000256" key="4">
    <source>
        <dbReference type="ARBA" id="ARBA00004669"/>
    </source>
</evidence>
<dbReference type="InterPro" id="IPR029057">
    <property type="entry name" value="PRTase-like"/>
</dbReference>
<dbReference type="PANTHER" id="PTHR43340:SF1">
    <property type="entry name" value="HYPOXANTHINE PHOSPHORIBOSYLTRANSFERASE"/>
    <property type="match status" value="1"/>
</dbReference>
<feature type="domain" description="Phosphoribosyltransferase" evidence="17">
    <location>
        <begin position="13"/>
        <end position="159"/>
    </location>
</feature>
<comment type="pathway">
    <text evidence="5">Purine metabolism; GMP biosynthesis via salvage pathway; GMP from guanine: step 1/1.</text>
</comment>
<comment type="cofactor">
    <cofactor evidence="1 16">
        <name>Mg(2+)</name>
        <dbReference type="ChEBI" id="CHEBI:18420"/>
    </cofactor>
</comment>
<organism evidence="18 19">
    <name type="scientific">Lactococcus hircilactis</name>
    <dbReference type="NCBI Taxonomy" id="1494462"/>
    <lineage>
        <taxon>Bacteria</taxon>
        <taxon>Bacillati</taxon>
        <taxon>Bacillota</taxon>
        <taxon>Bacilli</taxon>
        <taxon>Lactobacillales</taxon>
        <taxon>Streptococcaceae</taxon>
        <taxon>Lactococcus</taxon>
    </lineage>
</organism>
<accession>A0A7X1Z760</accession>
<dbReference type="GO" id="GO:0052657">
    <property type="term" value="F:guanine phosphoribosyltransferase activity"/>
    <property type="evidence" value="ECO:0007669"/>
    <property type="project" value="UniProtKB-ARBA"/>
</dbReference>
<evidence type="ECO:0000313" key="18">
    <source>
        <dbReference type="EMBL" id="MQW38898.1"/>
    </source>
</evidence>
<dbReference type="FunFam" id="3.40.50.2020:FF:000006">
    <property type="entry name" value="Hypoxanthine phosphoribosyltransferase"/>
    <property type="match status" value="1"/>
</dbReference>
<dbReference type="GO" id="GO:0005829">
    <property type="term" value="C:cytosol"/>
    <property type="evidence" value="ECO:0007669"/>
    <property type="project" value="TreeGrafter"/>
</dbReference>
<dbReference type="SUPFAM" id="SSF53271">
    <property type="entry name" value="PRTase-like"/>
    <property type="match status" value="1"/>
</dbReference>
<evidence type="ECO:0000256" key="2">
    <source>
        <dbReference type="ARBA" id="ARBA00002049"/>
    </source>
</evidence>
<dbReference type="GO" id="GO:0046100">
    <property type="term" value="P:hypoxanthine metabolic process"/>
    <property type="evidence" value="ECO:0007669"/>
    <property type="project" value="TreeGrafter"/>
</dbReference>
<keyword evidence="12 16" id="KW-0547">Nucleotide-binding</keyword>
<comment type="function">
    <text evidence="2">Purine salvage pathway enzyme that catalyzes the transfer of the ribosyl-5-phosphate group from 5-phospho-alpha-D-ribose 1-diphosphate (PRPP) to the N9 position of the 6-oxopurines hypoxanthine and guanine to form the corresponding ribonucleotides IMP (inosine 5'-monophosphate) and GMP (guanosine 5'-monophosphate), with the release of PPi.</text>
</comment>
<evidence type="ECO:0000256" key="9">
    <source>
        <dbReference type="ARBA" id="ARBA00022679"/>
    </source>
</evidence>
<evidence type="ECO:0000256" key="12">
    <source>
        <dbReference type="ARBA" id="ARBA00022741"/>
    </source>
</evidence>
<evidence type="ECO:0000256" key="3">
    <source>
        <dbReference type="ARBA" id="ARBA00004496"/>
    </source>
</evidence>
<reference evidence="18 19" key="1">
    <citation type="submission" date="2019-10" db="EMBL/GenBank/DDBJ databases">
        <authorList>
            <person name="Dong K."/>
        </authorList>
    </citation>
    <scope>NUCLEOTIDE SEQUENCE [LARGE SCALE GENOMIC DNA]</scope>
    <source>
        <strain evidence="18 19">DSM 28960</strain>
    </source>
</reference>
<dbReference type="InterPro" id="IPR050408">
    <property type="entry name" value="HGPRT"/>
</dbReference>
<keyword evidence="8 16" id="KW-0328">Glycosyltransferase</keyword>
<evidence type="ECO:0000256" key="15">
    <source>
        <dbReference type="ARBA" id="ARBA00049402"/>
    </source>
</evidence>
<dbReference type="PANTHER" id="PTHR43340">
    <property type="entry name" value="HYPOXANTHINE-GUANINE PHOSPHORIBOSYLTRANSFERASE"/>
    <property type="match status" value="1"/>
</dbReference>
<keyword evidence="9 16" id="KW-0808">Transferase</keyword>
<evidence type="ECO:0000313" key="19">
    <source>
        <dbReference type="Proteomes" id="UP000439550"/>
    </source>
</evidence>
<evidence type="ECO:0000256" key="16">
    <source>
        <dbReference type="RuleBase" id="RU364099"/>
    </source>
</evidence>
<dbReference type="CDD" id="cd06223">
    <property type="entry name" value="PRTases_typeI"/>
    <property type="match status" value="1"/>
</dbReference>
<dbReference type="GO" id="GO:0006166">
    <property type="term" value="P:purine ribonucleoside salvage"/>
    <property type="evidence" value="ECO:0007669"/>
    <property type="project" value="UniProtKB-KW"/>
</dbReference>
<dbReference type="RefSeq" id="WP_153495429.1">
    <property type="nucleotide sequence ID" value="NZ_CAXYUY010000001.1"/>
</dbReference>
<dbReference type="GO" id="GO:0032264">
    <property type="term" value="P:IMP salvage"/>
    <property type="evidence" value="ECO:0007669"/>
    <property type="project" value="UniProtKB-UniPathway"/>
</dbReference>
<dbReference type="GO" id="GO:0032263">
    <property type="term" value="P:GMP salvage"/>
    <property type="evidence" value="ECO:0007669"/>
    <property type="project" value="UniProtKB-UniPathway"/>
</dbReference>
<dbReference type="UniPathway" id="UPA00591">
    <property type="reaction ID" value="UER00648"/>
</dbReference>
<dbReference type="NCBIfam" id="TIGR01203">
    <property type="entry name" value="HGPRTase"/>
    <property type="match status" value="1"/>
</dbReference>
<gene>
    <name evidence="18" type="primary">hpt</name>
    <name evidence="18" type="ORF">GHI93_02895</name>
</gene>
<keyword evidence="10 16" id="KW-0479">Metal-binding</keyword>
<comment type="catalytic activity">
    <reaction evidence="14">
        <text>GMP + diphosphate = guanine + 5-phospho-alpha-D-ribose 1-diphosphate</text>
        <dbReference type="Rhea" id="RHEA:25424"/>
        <dbReference type="ChEBI" id="CHEBI:16235"/>
        <dbReference type="ChEBI" id="CHEBI:33019"/>
        <dbReference type="ChEBI" id="CHEBI:58017"/>
        <dbReference type="ChEBI" id="CHEBI:58115"/>
        <dbReference type="EC" id="2.4.2.8"/>
    </reaction>
    <physiologicalReaction direction="right-to-left" evidence="14">
        <dbReference type="Rhea" id="RHEA:25426"/>
    </physiologicalReaction>
</comment>
<keyword evidence="11 16" id="KW-0660">Purine salvage</keyword>
<dbReference type="Pfam" id="PF00156">
    <property type="entry name" value="Pribosyltran"/>
    <property type="match status" value="1"/>
</dbReference>
<evidence type="ECO:0000259" key="17">
    <source>
        <dbReference type="Pfam" id="PF00156"/>
    </source>
</evidence>
<dbReference type="InterPro" id="IPR005904">
    <property type="entry name" value="Hxn_phspho_trans"/>
</dbReference>
<evidence type="ECO:0000256" key="7">
    <source>
        <dbReference type="ARBA" id="ARBA00022490"/>
    </source>
</evidence>
<dbReference type="GO" id="GO:0004422">
    <property type="term" value="F:hypoxanthine phosphoribosyltransferase activity"/>
    <property type="evidence" value="ECO:0007669"/>
    <property type="project" value="InterPro"/>
</dbReference>
<evidence type="ECO:0000256" key="13">
    <source>
        <dbReference type="ARBA" id="ARBA00022842"/>
    </source>
</evidence>
<keyword evidence="13 16" id="KW-0460">Magnesium</keyword>
<evidence type="ECO:0000256" key="6">
    <source>
        <dbReference type="ARBA" id="ARBA00008391"/>
    </source>
</evidence>
<protein>
    <recommendedName>
        <fullName evidence="16">Hypoxanthine phosphoribosyltransferase</fullName>
        <ecNumber evidence="16">2.4.2.8</ecNumber>
    </recommendedName>
</protein>
<evidence type="ECO:0000256" key="8">
    <source>
        <dbReference type="ARBA" id="ARBA00022676"/>
    </source>
</evidence>
<keyword evidence="7 16" id="KW-0963">Cytoplasm</keyword>
<name>A0A7X1Z760_9LACT</name>
<evidence type="ECO:0000256" key="5">
    <source>
        <dbReference type="ARBA" id="ARBA00004676"/>
    </source>
</evidence>
<dbReference type="OrthoDB" id="9802824at2"/>
<dbReference type="InterPro" id="IPR000836">
    <property type="entry name" value="PRTase_dom"/>
</dbReference>
<evidence type="ECO:0000256" key="10">
    <source>
        <dbReference type="ARBA" id="ARBA00022723"/>
    </source>
</evidence>
<comment type="catalytic activity">
    <reaction evidence="15">
        <text>IMP + diphosphate = hypoxanthine + 5-phospho-alpha-D-ribose 1-diphosphate</text>
        <dbReference type="Rhea" id="RHEA:17973"/>
        <dbReference type="ChEBI" id="CHEBI:17368"/>
        <dbReference type="ChEBI" id="CHEBI:33019"/>
        <dbReference type="ChEBI" id="CHEBI:58017"/>
        <dbReference type="ChEBI" id="CHEBI:58053"/>
        <dbReference type="EC" id="2.4.2.8"/>
    </reaction>
    <physiologicalReaction direction="right-to-left" evidence="15">
        <dbReference type="Rhea" id="RHEA:17975"/>
    </physiologicalReaction>
</comment>
<dbReference type="EMBL" id="WITJ01000003">
    <property type="protein sequence ID" value="MQW38898.1"/>
    <property type="molecule type" value="Genomic_DNA"/>
</dbReference>
<comment type="caution">
    <text evidence="18">The sequence shown here is derived from an EMBL/GenBank/DDBJ whole genome shotgun (WGS) entry which is preliminary data.</text>
</comment>
<dbReference type="GO" id="GO:0000166">
    <property type="term" value="F:nucleotide binding"/>
    <property type="evidence" value="ECO:0007669"/>
    <property type="project" value="UniProtKB-KW"/>
</dbReference>
<dbReference type="Proteomes" id="UP000439550">
    <property type="component" value="Unassembled WGS sequence"/>
</dbReference>
<dbReference type="GO" id="GO:0006178">
    <property type="term" value="P:guanine salvage"/>
    <property type="evidence" value="ECO:0007669"/>
    <property type="project" value="TreeGrafter"/>
</dbReference>
<dbReference type="Gene3D" id="3.40.50.2020">
    <property type="match status" value="1"/>
</dbReference>
<dbReference type="GO" id="GO:0000287">
    <property type="term" value="F:magnesium ion binding"/>
    <property type="evidence" value="ECO:0007669"/>
    <property type="project" value="TreeGrafter"/>
</dbReference>